<proteinExistence type="predicted"/>
<keyword evidence="8" id="KW-1185">Reference proteome</keyword>
<dbReference type="PANTHER" id="PTHR36460">
    <property type="entry name" value="UPF0132 DOMAIN PROTEIN (AFU_ORTHOLOGUE AFUA_3G10255)"/>
    <property type="match status" value="1"/>
</dbReference>
<dbReference type="GO" id="GO:0016020">
    <property type="term" value="C:membrane"/>
    <property type="evidence" value="ECO:0007669"/>
    <property type="project" value="UniProtKB-SubCell"/>
</dbReference>
<feature type="compositionally biased region" description="Low complexity" evidence="5">
    <location>
        <begin position="40"/>
        <end position="52"/>
    </location>
</feature>
<organism evidence="7 8">
    <name type="scientific">Phaeosphaeria nodorum (strain SN15 / ATCC MYA-4574 / FGSC 10173)</name>
    <name type="common">Glume blotch fungus</name>
    <name type="synonym">Parastagonospora nodorum</name>
    <dbReference type="NCBI Taxonomy" id="321614"/>
    <lineage>
        <taxon>Eukaryota</taxon>
        <taxon>Fungi</taxon>
        <taxon>Dikarya</taxon>
        <taxon>Ascomycota</taxon>
        <taxon>Pezizomycotina</taxon>
        <taxon>Dothideomycetes</taxon>
        <taxon>Pleosporomycetidae</taxon>
        <taxon>Pleosporales</taxon>
        <taxon>Pleosporineae</taxon>
        <taxon>Phaeosphaeriaceae</taxon>
        <taxon>Parastagonospora</taxon>
    </lineage>
</organism>
<evidence type="ECO:0000256" key="6">
    <source>
        <dbReference type="SAM" id="Phobius"/>
    </source>
</evidence>
<evidence type="ECO:0000256" key="1">
    <source>
        <dbReference type="ARBA" id="ARBA00004141"/>
    </source>
</evidence>
<dbReference type="OrthoDB" id="5546837at2759"/>
<evidence type="ECO:0000256" key="5">
    <source>
        <dbReference type="SAM" id="MobiDB-lite"/>
    </source>
</evidence>
<dbReference type="PANTHER" id="PTHR36460:SF1">
    <property type="entry name" value="UPF0132 DOMAIN PROTEIN (AFU_ORTHOLOGUE AFUA_3G10255)"/>
    <property type="match status" value="1"/>
</dbReference>
<protein>
    <submittedName>
        <fullName evidence="7">Uncharacterized protein</fullName>
    </submittedName>
</protein>
<name>A0A7U2EXY0_PHANO</name>
<feature type="transmembrane region" description="Helical" evidence="6">
    <location>
        <begin position="176"/>
        <end position="193"/>
    </location>
</feature>
<dbReference type="VEuPathDB" id="FungiDB:JI435_078910"/>
<comment type="subcellular location">
    <subcellularLocation>
        <location evidence="1">Membrane</location>
        <topology evidence="1">Multi-pass membrane protein</topology>
    </subcellularLocation>
</comment>
<reference evidence="8" key="1">
    <citation type="journal article" date="2021" name="BMC Genomics">
        <title>Chromosome-level genome assembly and manually-curated proteome of model necrotroph Parastagonospora nodorum Sn15 reveals a genome-wide trove of candidate effector homologs, and redundancy of virulence-related functions within an accessory chromosome.</title>
        <authorList>
            <person name="Bertazzoni S."/>
            <person name="Jones D.A.B."/>
            <person name="Phan H.T."/>
            <person name="Tan K.-C."/>
            <person name="Hane J.K."/>
        </authorList>
    </citation>
    <scope>NUCLEOTIDE SEQUENCE [LARGE SCALE GENOMIC DNA]</scope>
    <source>
        <strain evidence="8">SN15 / ATCC MYA-4574 / FGSC 10173)</strain>
    </source>
</reference>
<evidence type="ECO:0000256" key="2">
    <source>
        <dbReference type="ARBA" id="ARBA00022692"/>
    </source>
</evidence>
<dbReference type="EMBL" id="CP069024">
    <property type="protein sequence ID" value="QRC93065.1"/>
    <property type="molecule type" value="Genomic_DNA"/>
</dbReference>
<evidence type="ECO:0000256" key="3">
    <source>
        <dbReference type="ARBA" id="ARBA00022989"/>
    </source>
</evidence>
<sequence length="266" mass="29536">MNQENSHTQPPGFKQDPVAQSRRSWIPSATPAPPRHRPARLSPSLSPTAASCSPPPPPQSPPHSTTTTTTTPTQWQTSRPTKTYPKPNARSPHHSHRRAYTPPRASIDRTRAITSPPSRTYEQHDYFGAGNDDDDEPDVERVAWTAPQPTTGFGRSRSDVDMFTTSLGWRLDYEAMFAYLMLPPCGGVFLLVMEHQSDYVRFHAWQSSLLFSFVFVIHVIFSWSSWISWVLFVGDVGGDCVVELEGICGCGNVGEVRGAVLWGVGE</sequence>
<keyword evidence="2 6" id="KW-0812">Transmembrane</keyword>
<feature type="transmembrane region" description="Helical" evidence="6">
    <location>
        <begin position="205"/>
        <end position="226"/>
    </location>
</feature>
<gene>
    <name evidence="7" type="ORF">JI435_078910</name>
</gene>
<dbReference type="Proteomes" id="UP000663193">
    <property type="component" value="Chromosome 2"/>
</dbReference>
<feature type="compositionally biased region" description="Low complexity" evidence="5">
    <location>
        <begin position="62"/>
        <end position="81"/>
    </location>
</feature>
<keyword evidence="4 6" id="KW-0472">Membrane</keyword>
<keyword evidence="3 6" id="KW-1133">Transmembrane helix</keyword>
<evidence type="ECO:0000313" key="8">
    <source>
        <dbReference type="Proteomes" id="UP000663193"/>
    </source>
</evidence>
<evidence type="ECO:0000256" key="4">
    <source>
        <dbReference type="ARBA" id="ARBA00023136"/>
    </source>
</evidence>
<feature type="region of interest" description="Disordered" evidence="5">
    <location>
        <begin position="1"/>
        <end position="136"/>
    </location>
</feature>
<evidence type="ECO:0000313" key="7">
    <source>
        <dbReference type="EMBL" id="QRC93065.1"/>
    </source>
</evidence>
<accession>A0A7U2EXY0</accession>
<dbReference type="AlphaFoldDB" id="A0A7U2EXY0"/>